<dbReference type="Pfam" id="PF00001">
    <property type="entry name" value="7tm_1"/>
    <property type="match status" value="1"/>
</dbReference>
<proteinExistence type="inferred from homology"/>
<evidence type="ECO:0000256" key="9">
    <source>
        <dbReference type="RuleBase" id="RU000688"/>
    </source>
</evidence>
<name>Q4SSI0_TETNG</name>
<dbReference type="PROSITE" id="PS00237">
    <property type="entry name" value="G_PROTEIN_RECEP_F1_1"/>
    <property type="match status" value="1"/>
</dbReference>
<dbReference type="PRINTS" id="PR00237">
    <property type="entry name" value="GPCRRHODOPSN"/>
</dbReference>
<dbReference type="GO" id="GO:0001594">
    <property type="term" value="F:trace-amine receptor activity"/>
    <property type="evidence" value="ECO:0007669"/>
    <property type="project" value="TreeGrafter"/>
</dbReference>
<reference evidence="12" key="1">
    <citation type="journal article" date="2004" name="Nature">
        <title>Genome duplication in the teleost fish Tetraodon nigroviridis reveals the early vertebrate proto-karyotype.</title>
        <authorList>
            <person name="Jaillon O."/>
            <person name="Aury J.-M."/>
            <person name="Brunet F."/>
            <person name="Petit J.-L."/>
            <person name="Stange-Thomann N."/>
            <person name="Mauceli E."/>
            <person name="Bouneau L."/>
            <person name="Fischer C."/>
            <person name="Ozouf-Costaz C."/>
            <person name="Bernot A."/>
            <person name="Nicaud S."/>
            <person name="Jaffe D."/>
            <person name="Fisher S."/>
            <person name="Lutfalla G."/>
            <person name="Dossat C."/>
            <person name="Segurens B."/>
            <person name="Dasilva C."/>
            <person name="Salanoubat M."/>
            <person name="Levy M."/>
            <person name="Boudet N."/>
            <person name="Castellano S."/>
            <person name="Anthouard V."/>
            <person name="Jubin C."/>
            <person name="Castelli V."/>
            <person name="Katinka M."/>
            <person name="Vacherie B."/>
            <person name="Biemont C."/>
            <person name="Skalli Z."/>
            <person name="Cattolico L."/>
            <person name="Poulain J."/>
            <person name="De Berardinis V."/>
            <person name="Cruaud C."/>
            <person name="Duprat S."/>
            <person name="Brottier P."/>
            <person name="Coutanceau J.-P."/>
            <person name="Gouzy J."/>
            <person name="Parra G."/>
            <person name="Lardier G."/>
            <person name="Chapple C."/>
            <person name="McKernan K.J."/>
            <person name="McEwan P."/>
            <person name="Bosak S."/>
            <person name="Kellis M."/>
            <person name="Volff J.-N."/>
            <person name="Guigo R."/>
            <person name="Zody M.C."/>
            <person name="Mesirov J."/>
            <person name="Lindblad-Toh K."/>
            <person name="Birren B."/>
            <person name="Nusbaum C."/>
            <person name="Kahn D."/>
            <person name="Robinson-Rechavi M."/>
            <person name="Laudet V."/>
            <person name="Schachter V."/>
            <person name="Quetier F."/>
            <person name="Saurin W."/>
            <person name="Scarpelli C."/>
            <person name="Wincker P."/>
            <person name="Lander E.S."/>
            <person name="Weissenbach J."/>
            <person name="Roest Crollius H."/>
        </authorList>
    </citation>
    <scope>NUCLEOTIDE SEQUENCE [LARGE SCALE GENOMIC DNA]</scope>
</reference>
<evidence type="ECO:0000256" key="7">
    <source>
        <dbReference type="ARBA" id="ARBA00023170"/>
    </source>
</evidence>
<dbReference type="InterPro" id="IPR050569">
    <property type="entry name" value="TAAR"/>
</dbReference>
<evidence type="ECO:0000256" key="4">
    <source>
        <dbReference type="ARBA" id="ARBA00022989"/>
    </source>
</evidence>
<keyword evidence="4 10" id="KW-1133">Transmembrane helix</keyword>
<feature type="transmembrane region" description="Helical" evidence="10">
    <location>
        <begin position="12"/>
        <end position="34"/>
    </location>
</feature>
<reference evidence="12" key="2">
    <citation type="submission" date="2004-02" db="EMBL/GenBank/DDBJ databases">
        <authorList>
            <consortium name="Genoscope"/>
            <consortium name="Whitehead Institute Centre for Genome Research"/>
        </authorList>
    </citation>
    <scope>NUCLEOTIDE SEQUENCE</scope>
</reference>
<dbReference type="PANTHER" id="PTHR24249:SF381">
    <property type="entry name" value="TRACE AMINE ASSOCIATED RECEPTOR 19P-RELATED"/>
    <property type="match status" value="1"/>
</dbReference>
<keyword evidence="8 9" id="KW-0807">Transducer</keyword>
<comment type="subcellular location">
    <subcellularLocation>
        <location evidence="1">Cell membrane</location>
        <topology evidence="1">Multi-pass membrane protein</topology>
    </subcellularLocation>
</comment>
<dbReference type="KEGG" id="tng:GSTEN00013417G001"/>
<keyword evidence="2" id="KW-1003">Cell membrane</keyword>
<keyword evidence="3 9" id="KW-0812">Transmembrane</keyword>
<evidence type="ECO:0000256" key="6">
    <source>
        <dbReference type="ARBA" id="ARBA00023136"/>
    </source>
</evidence>
<keyword evidence="7 9" id="KW-0675">Receptor</keyword>
<dbReference type="EMBL" id="CAAE01014389">
    <property type="protein sequence ID" value="CAF96402.1"/>
    <property type="molecule type" value="Genomic_DNA"/>
</dbReference>
<keyword evidence="5 9" id="KW-0297">G-protein coupled receptor</keyword>
<dbReference type="PANTHER" id="PTHR24249">
    <property type="entry name" value="HISTAMINE RECEPTOR-RELATED G-PROTEIN COUPLED RECEPTOR"/>
    <property type="match status" value="1"/>
</dbReference>
<gene>
    <name evidence="12" type="ORF">GSTENG00013417001</name>
</gene>
<feature type="transmembrane region" description="Helical" evidence="10">
    <location>
        <begin position="127"/>
        <end position="157"/>
    </location>
</feature>
<evidence type="ECO:0000256" key="8">
    <source>
        <dbReference type="ARBA" id="ARBA00023224"/>
    </source>
</evidence>
<comment type="similarity">
    <text evidence="9">Belongs to the G-protein coupled receptor 1 family.</text>
</comment>
<feature type="transmembrane region" description="Helical" evidence="10">
    <location>
        <begin position="88"/>
        <end position="107"/>
    </location>
</feature>
<dbReference type="InterPro" id="IPR017452">
    <property type="entry name" value="GPCR_Rhodpsn_7TM"/>
</dbReference>
<feature type="non-terminal residue" evidence="12">
    <location>
        <position position="1"/>
    </location>
</feature>
<comment type="caution">
    <text evidence="12">The sequence shown here is derived from an EMBL/GenBank/DDBJ whole genome shotgun (WGS) entry which is preliminary data.</text>
</comment>
<dbReference type="SUPFAM" id="SSF81321">
    <property type="entry name" value="Family A G protein-coupled receptor-like"/>
    <property type="match status" value="1"/>
</dbReference>
<accession>Q4SSI0</accession>
<dbReference type="Gene3D" id="1.20.1070.10">
    <property type="entry name" value="Rhodopsin 7-helix transmembrane proteins"/>
    <property type="match status" value="1"/>
</dbReference>
<dbReference type="GO" id="GO:0005886">
    <property type="term" value="C:plasma membrane"/>
    <property type="evidence" value="ECO:0007669"/>
    <property type="project" value="UniProtKB-SubCell"/>
</dbReference>
<sequence>LRHFQTTTNLILLSMAVSDLLVGLVVMPMTIVGMNSCRVTSTLSCSLFHLFSFILVSASVGNMVLISVDRYVAICYPLRYSSIKPNRVKICVSLCWISSVIYNFILLKDNLSLNNFSSSCYIKCILFVNYVFAIADIVITVFGPLTVIIVLYSRVFVVAVTQARAMRSQVSTINSQSVSAMKSEMRAARTLGIIILFFPDVLSPILHF</sequence>
<feature type="transmembrane region" description="Helical" evidence="10">
    <location>
        <begin position="46"/>
        <end position="68"/>
    </location>
</feature>
<keyword evidence="6 10" id="KW-0472">Membrane</keyword>
<dbReference type="OrthoDB" id="10042731at2759"/>
<evidence type="ECO:0000256" key="1">
    <source>
        <dbReference type="ARBA" id="ARBA00004651"/>
    </source>
</evidence>
<dbReference type="AlphaFoldDB" id="Q4SSI0"/>
<evidence type="ECO:0000256" key="5">
    <source>
        <dbReference type="ARBA" id="ARBA00023040"/>
    </source>
</evidence>
<dbReference type="PROSITE" id="PS50262">
    <property type="entry name" value="G_PROTEIN_RECEP_F1_2"/>
    <property type="match status" value="1"/>
</dbReference>
<dbReference type="InterPro" id="IPR000276">
    <property type="entry name" value="GPCR_Rhodpsn"/>
</dbReference>
<evidence type="ECO:0000256" key="3">
    <source>
        <dbReference type="ARBA" id="ARBA00022692"/>
    </source>
</evidence>
<evidence type="ECO:0000256" key="2">
    <source>
        <dbReference type="ARBA" id="ARBA00022475"/>
    </source>
</evidence>
<evidence type="ECO:0000259" key="11">
    <source>
        <dbReference type="PROSITE" id="PS50262"/>
    </source>
</evidence>
<organism evidence="12">
    <name type="scientific">Tetraodon nigroviridis</name>
    <name type="common">Spotted green pufferfish</name>
    <name type="synonym">Chelonodon nigroviridis</name>
    <dbReference type="NCBI Taxonomy" id="99883"/>
    <lineage>
        <taxon>Eukaryota</taxon>
        <taxon>Metazoa</taxon>
        <taxon>Chordata</taxon>
        <taxon>Craniata</taxon>
        <taxon>Vertebrata</taxon>
        <taxon>Euteleostomi</taxon>
        <taxon>Actinopterygii</taxon>
        <taxon>Neopterygii</taxon>
        <taxon>Teleostei</taxon>
        <taxon>Neoteleostei</taxon>
        <taxon>Acanthomorphata</taxon>
        <taxon>Eupercaria</taxon>
        <taxon>Tetraodontiformes</taxon>
        <taxon>Tetradontoidea</taxon>
        <taxon>Tetraodontidae</taxon>
        <taxon>Tetraodon</taxon>
    </lineage>
</organism>
<feature type="domain" description="G-protein coupled receptors family 1 profile" evidence="11">
    <location>
        <begin position="1"/>
        <end position="208"/>
    </location>
</feature>
<protein>
    <submittedName>
        <fullName evidence="12">(spotted green pufferfish) hypothetical protein</fullName>
    </submittedName>
</protein>
<evidence type="ECO:0000256" key="10">
    <source>
        <dbReference type="SAM" id="Phobius"/>
    </source>
</evidence>
<evidence type="ECO:0000313" key="12">
    <source>
        <dbReference type="EMBL" id="CAF96402.1"/>
    </source>
</evidence>